<dbReference type="GO" id="GO:0005615">
    <property type="term" value="C:extracellular space"/>
    <property type="evidence" value="ECO:0007669"/>
    <property type="project" value="TreeGrafter"/>
</dbReference>
<dbReference type="AlphaFoldDB" id="A0A644XK16"/>
<dbReference type="Gene3D" id="3.40.50.200">
    <property type="entry name" value="Peptidase S8/S53 domain"/>
    <property type="match status" value="1"/>
</dbReference>
<name>A0A644XK16_9ZZZZ</name>
<evidence type="ECO:0000313" key="6">
    <source>
        <dbReference type="EMBL" id="MPM14414.1"/>
    </source>
</evidence>
<protein>
    <recommendedName>
        <fullName evidence="5">Peptidase S8/S53 domain-containing protein</fullName>
    </recommendedName>
</protein>
<sequence length="363" mass="39075">MKLKKARPYGLRLFAVPEEQENAFSSIAVMIGVEYVLRKAQELNRPVVICLGIGTNFGSHDGFSIFEEYLSEIANLTGVCLCIAAGNESQARHHTKGIVAATGETQNIDVKVGNQPADFFISIWNSVSDKMSVSVTSPTGEYIARIPPKTGSIQTTDLILERSHVRVANYFPLEGSGGQLTSIRVLSATPGIWTITMHGDIILDGTFNAWLPMTGFVSPDVEFLAANPYYTVTVPSTATGPISCGAYDSENDSLYLNTSWGPTRIEIMAPDLVAPGVGVLGIYPTGDGAMSGTSAAAAITAGACALIMQWGIVQGNDVSISTHQIRAYLIRGCSRMETISYPNPQWGYGTLNLFQTFNLMREI</sequence>
<dbReference type="PANTHER" id="PTHR43806:SF11">
    <property type="entry name" value="CEREVISIN-RELATED"/>
    <property type="match status" value="1"/>
</dbReference>
<dbReference type="CDD" id="cd07478">
    <property type="entry name" value="Peptidases_S8_CspA-like"/>
    <property type="match status" value="1"/>
</dbReference>
<proteinExistence type="inferred from homology"/>
<evidence type="ECO:0000256" key="1">
    <source>
        <dbReference type="ARBA" id="ARBA00011073"/>
    </source>
</evidence>
<dbReference type="SUPFAM" id="SSF52743">
    <property type="entry name" value="Subtilisin-like"/>
    <property type="match status" value="1"/>
</dbReference>
<organism evidence="6">
    <name type="scientific">bioreactor metagenome</name>
    <dbReference type="NCBI Taxonomy" id="1076179"/>
    <lineage>
        <taxon>unclassified sequences</taxon>
        <taxon>metagenomes</taxon>
        <taxon>ecological metagenomes</taxon>
    </lineage>
</organism>
<dbReference type="InterPro" id="IPR036852">
    <property type="entry name" value="Peptidase_S8/S53_dom_sf"/>
</dbReference>
<evidence type="ECO:0000256" key="4">
    <source>
        <dbReference type="ARBA" id="ARBA00022825"/>
    </source>
</evidence>
<gene>
    <name evidence="6" type="ORF">SDC9_60776</name>
</gene>
<evidence type="ECO:0000259" key="5">
    <source>
        <dbReference type="Pfam" id="PF00082"/>
    </source>
</evidence>
<feature type="domain" description="Peptidase S8/S53" evidence="5">
    <location>
        <begin position="229"/>
        <end position="332"/>
    </location>
</feature>
<dbReference type="GO" id="GO:0004252">
    <property type="term" value="F:serine-type endopeptidase activity"/>
    <property type="evidence" value="ECO:0007669"/>
    <property type="project" value="InterPro"/>
</dbReference>
<reference evidence="6" key="1">
    <citation type="submission" date="2019-08" db="EMBL/GenBank/DDBJ databases">
        <authorList>
            <person name="Kucharzyk K."/>
            <person name="Murdoch R.W."/>
            <person name="Higgins S."/>
            <person name="Loffler F."/>
        </authorList>
    </citation>
    <scope>NUCLEOTIDE SEQUENCE</scope>
</reference>
<keyword evidence="2" id="KW-0645">Protease</keyword>
<keyword evidence="4" id="KW-0720">Serine protease</keyword>
<comment type="caution">
    <text evidence="6">The sequence shown here is derived from an EMBL/GenBank/DDBJ whole genome shotgun (WGS) entry which is preliminary data.</text>
</comment>
<evidence type="ECO:0000256" key="2">
    <source>
        <dbReference type="ARBA" id="ARBA00022670"/>
    </source>
</evidence>
<dbReference type="EMBL" id="VSSQ01002274">
    <property type="protein sequence ID" value="MPM14414.1"/>
    <property type="molecule type" value="Genomic_DNA"/>
</dbReference>
<accession>A0A644XK16</accession>
<dbReference type="Gene3D" id="2.60.120.1290">
    <property type="match status" value="1"/>
</dbReference>
<dbReference type="Pfam" id="PF00082">
    <property type="entry name" value="Peptidase_S8"/>
    <property type="match status" value="1"/>
</dbReference>
<dbReference type="InterPro" id="IPR034045">
    <property type="entry name" value="Pep_S8_CspA-like"/>
</dbReference>
<comment type="similarity">
    <text evidence="1">Belongs to the peptidase S8 family.</text>
</comment>
<dbReference type="InterPro" id="IPR000209">
    <property type="entry name" value="Peptidase_S8/S53_dom"/>
</dbReference>
<dbReference type="PANTHER" id="PTHR43806">
    <property type="entry name" value="PEPTIDASE S8"/>
    <property type="match status" value="1"/>
</dbReference>
<dbReference type="InterPro" id="IPR050131">
    <property type="entry name" value="Peptidase_S8_subtilisin-like"/>
</dbReference>
<evidence type="ECO:0000256" key="3">
    <source>
        <dbReference type="ARBA" id="ARBA00022801"/>
    </source>
</evidence>
<dbReference type="GO" id="GO:0006508">
    <property type="term" value="P:proteolysis"/>
    <property type="evidence" value="ECO:0007669"/>
    <property type="project" value="UniProtKB-KW"/>
</dbReference>
<keyword evidence="3" id="KW-0378">Hydrolase</keyword>